<gene>
    <name evidence="3" type="ORF">F5878DRAFT_632809</name>
</gene>
<dbReference type="SUPFAM" id="SSF51735">
    <property type="entry name" value="NAD(P)-binding Rossmann-fold domains"/>
    <property type="match status" value="1"/>
</dbReference>
<dbReference type="PANTHER" id="PTHR47534">
    <property type="entry name" value="YALI0E05731P"/>
    <property type="match status" value="1"/>
</dbReference>
<feature type="transmembrane region" description="Helical" evidence="2">
    <location>
        <begin position="6"/>
        <end position="25"/>
    </location>
</feature>
<dbReference type="PANTHER" id="PTHR47534:SF3">
    <property type="entry name" value="ALCOHOL DEHYDROGENASE-LIKE C-TERMINAL DOMAIN-CONTAINING PROTEIN"/>
    <property type="match status" value="1"/>
</dbReference>
<dbReference type="AlphaFoldDB" id="A0AA38U6V1"/>
<evidence type="ECO:0000256" key="1">
    <source>
        <dbReference type="ARBA" id="ARBA00023002"/>
    </source>
</evidence>
<dbReference type="InterPro" id="IPR036291">
    <property type="entry name" value="NAD(P)-bd_dom_sf"/>
</dbReference>
<reference evidence="3" key="1">
    <citation type="submission" date="2022-08" db="EMBL/GenBank/DDBJ databases">
        <authorList>
            <consortium name="DOE Joint Genome Institute"/>
            <person name="Min B."/>
            <person name="Riley R."/>
            <person name="Sierra-Patev S."/>
            <person name="Naranjo-Ortiz M."/>
            <person name="Looney B."/>
            <person name="Konkel Z."/>
            <person name="Slot J.C."/>
            <person name="Sakamoto Y."/>
            <person name="Steenwyk J.L."/>
            <person name="Rokas A."/>
            <person name="Carro J."/>
            <person name="Camarero S."/>
            <person name="Ferreira P."/>
            <person name="Molpeceres G."/>
            <person name="Ruiz-Duenas F.J."/>
            <person name="Serrano A."/>
            <person name="Henrissat B."/>
            <person name="Drula E."/>
            <person name="Hughes K.W."/>
            <person name="Mata J.L."/>
            <person name="Ishikawa N.K."/>
            <person name="Vargas-Isla R."/>
            <person name="Ushijima S."/>
            <person name="Smith C.A."/>
            <person name="Ahrendt S."/>
            <person name="Andreopoulos W."/>
            <person name="He G."/>
            <person name="Labutti K."/>
            <person name="Lipzen A."/>
            <person name="Ng V."/>
            <person name="Sandor L."/>
            <person name="Barry K."/>
            <person name="Martinez A.T."/>
            <person name="Xiao Y."/>
            <person name="Gibbons J.G."/>
            <person name="Terashima K."/>
            <person name="Hibbett D.S."/>
            <person name="Grigoriev I.V."/>
        </authorList>
    </citation>
    <scope>NUCLEOTIDE SEQUENCE</scope>
    <source>
        <strain evidence="3">TFB9207</strain>
    </source>
</reference>
<dbReference type="InterPro" id="IPR002347">
    <property type="entry name" value="SDR_fam"/>
</dbReference>
<evidence type="ECO:0000313" key="4">
    <source>
        <dbReference type="Proteomes" id="UP001163846"/>
    </source>
</evidence>
<dbReference type="InterPro" id="IPR052228">
    <property type="entry name" value="Sec_Metab_Biosynth_Oxidored"/>
</dbReference>
<accession>A0AA38U6V1</accession>
<keyword evidence="2" id="KW-0472">Membrane</keyword>
<dbReference type="EMBL" id="MU806701">
    <property type="protein sequence ID" value="KAJ3833414.1"/>
    <property type="molecule type" value="Genomic_DNA"/>
</dbReference>
<keyword evidence="1" id="KW-0560">Oxidoreductase</keyword>
<dbReference type="Pfam" id="PF00106">
    <property type="entry name" value="adh_short"/>
    <property type="match status" value="1"/>
</dbReference>
<keyword evidence="2" id="KW-1133">Transmembrane helix</keyword>
<evidence type="ECO:0000313" key="3">
    <source>
        <dbReference type="EMBL" id="KAJ3833414.1"/>
    </source>
</evidence>
<organism evidence="3 4">
    <name type="scientific">Lentinula raphanica</name>
    <dbReference type="NCBI Taxonomy" id="153919"/>
    <lineage>
        <taxon>Eukaryota</taxon>
        <taxon>Fungi</taxon>
        <taxon>Dikarya</taxon>
        <taxon>Basidiomycota</taxon>
        <taxon>Agaricomycotina</taxon>
        <taxon>Agaricomycetes</taxon>
        <taxon>Agaricomycetidae</taxon>
        <taxon>Agaricales</taxon>
        <taxon>Marasmiineae</taxon>
        <taxon>Omphalotaceae</taxon>
        <taxon>Lentinula</taxon>
    </lineage>
</organism>
<evidence type="ECO:0000256" key="2">
    <source>
        <dbReference type="SAM" id="Phobius"/>
    </source>
</evidence>
<proteinExistence type="predicted"/>
<sequence>MPTTNSTSFALAASLFTLTLTTYIYKTHRRTSNLTSIRTSNANDISHIPPCSTESTEERSAPVAVFLGGTAGVGRGMAEAYAKHTNGNAHIILIGRNATNAQAIIDSFPKPTAPGAKHEFIYCDATLMAECKRTIDDLLQRLTTINYLVLSPMFVRSFHKEETSEGKEPKLVLLYYARFKFTRELMPLMQKAKEAGEDAKVYIVGGPGLGKRIDYDDLGFSKKGYSFWKVRRQFPAYLDVILQEFAAQNPLITFIHAYSGPVRSALADNLEWPLFRIFFKVFFELSFPFSHTASGEHMLHAMLTMAKHPGVWSIDMFGETMPEQKIVVATERERKMLWEHSIGETVAPESSTS</sequence>
<dbReference type="GO" id="GO:0016491">
    <property type="term" value="F:oxidoreductase activity"/>
    <property type="evidence" value="ECO:0007669"/>
    <property type="project" value="UniProtKB-KW"/>
</dbReference>
<dbReference type="Proteomes" id="UP001163846">
    <property type="component" value="Unassembled WGS sequence"/>
</dbReference>
<name>A0AA38U6V1_9AGAR</name>
<dbReference type="Gene3D" id="3.40.50.720">
    <property type="entry name" value="NAD(P)-binding Rossmann-like Domain"/>
    <property type="match status" value="1"/>
</dbReference>
<protein>
    <submittedName>
        <fullName evidence="3">NAD(P)-binding protein</fullName>
    </submittedName>
</protein>
<keyword evidence="2" id="KW-0812">Transmembrane</keyword>
<keyword evidence="4" id="KW-1185">Reference proteome</keyword>
<comment type="caution">
    <text evidence="3">The sequence shown here is derived from an EMBL/GenBank/DDBJ whole genome shotgun (WGS) entry which is preliminary data.</text>
</comment>